<dbReference type="InterPro" id="IPR033134">
    <property type="entry name" value="Asp/Glu_racemase_AS_2"/>
</dbReference>
<keyword evidence="6 7" id="KW-0961">Cell wall biogenesis/degradation</keyword>
<dbReference type="FunFam" id="3.40.50.1860:FF:000001">
    <property type="entry name" value="Glutamate racemase"/>
    <property type="match status" value="1"/>
</dbReference>
<name>A0A2N7L7G4_9GAMM</name>
<sequence length="277" mass="30405">MRSIMTAKIMMKVIDVRSVLIFDSGVGGLSVYREITKVMPEQHVIYAFDNEAFPYGELKDDVLVSRVTGMVSSICAEHDISLVVIACNTASTLVLPYLRDMLSIPVVGVVPAIKPAAVLSKTKNIGLLATPATIKRPYTFQLVNDFAPDCHVNMVGSTELVQMGESKLRGKLVNKSILKDILAPFIGQVDCIVLGCTHFPLLKEEIEEVVGKDCRVIDSGEAIASRVAELIKEEDQKAFFNKHKHRVFSSAPVKEESALNQELSLLGFSPIERAPTF</sequence>
<dbReference type="EMBL" id="MDAL01000035">
    <property type="protein sequence ID" value="PMN90063.1"/>
    <property type="molecule type" value="Genomic_DNA"/>
</dbReference>
<dbReference type="GO" id="GO:0009252">
    <property type="term" value="P:peptidoglycan biosynthetic process"/>
    <property type="evidence" value="ECO:0007669"/>
    <property type="project" value="UniProtKB-UniRule"/>
</dbReference>
<reference evidence="9" key="1">
    <citation type="submission" date="2016-07" db="EMBL/GenBank/DDBJ databases">
        <title>Nontailed viruses are major unrecognized killers of bacteria in the ocean.</title>
        <authorList>
            <person name="Kauffman K."/>
            <person name="Hussain F."/>
            <person name="Yang J."/>
            <person name="Arevalo P."/>
            <person name="Brown J."/>
            <person name="Cutler M."/>
            <person name="Kelly L."/>
            <person name="Polz M.F."/>
        </authorList>
    </citation>
    <scope>NUCLEOTIDE SEQUENCE [LARGE SCALE GENOMIC DNA]</scope>
    <source>
        <strain evidence="9">10N.261.45.A10</strain>
    </source>
</reference>
<dbReference type="PANTHER" id="PTHR21198:SF2">
    <property type="entry name" value="GLUTAMATE RACEMASE"/>
    <property type="match status" value="1"/>
</dbReference>
<gene>
    <name evidence="7" type="primary">murI</name>
    <name evidence="8" type="ORF">BCT23_21005</name>
</gene>
<dbReference type="InterPro" id="IPR015942">
    <property type="entry name" value="Asp/Glu/hydantoin_racemase"/>
</dbReference>
<keyword evidence="5 7" id="KW-0413">Isomerase</keyword>
<dbReference type="NCBIfam" id="TIGR00067">
    <property type="entry name" value="glut_race"/>
    <property type="match status" value="1"/>
</dbReference>
<dbReference type="PROSITE" id="PS00923">
    <property type="entry name" value="ASP_GLU_RACEMASE_1"/>
    <property type="match status" value="1"/>
</dbReference>
<comment type="catalytic activity">
    <reaction evidence="1 7">
        <text>L-glutamate = D-glutamate</text>
        <dbReference type="Rhea" id="RHEA:12813"/>
        <dbReference type="ChEBI" id="CHEBI:29985"/>
        <dbReference type="ChEBI" id="CHEBI:29986"/>
        <dbReference type="EC" id="5.1.1.3"/>
    </reaction>
</comment>
<evidence type="ECO:0000256" key="5">
    <source>
        <dbReference type="ARBA" id="ARBA00023235"/>
    </source>
</evidence>
<feature type="binding site" evidence="7">
    <location>
        <begin position="55"/>
        <end position="56"/>
    </location>
    <ligand>
        <name>substrate</name>
    </ligand>
</feature>
<evidence type="ECO:0000313" key="9">
    <source>
        <dbReference type="Proteomes" id="UP000235387"/>
    </source>
</evidence>
<comment type="similarity">
    <text evidence="7">Belongs to the aspartate/glutamate racemases family.</text>
</comment>
<dbReference type="PANTHER" id="PTHR21198">
    <property type="entry name" value="GLUTAMATE RACEMASE"/>
    <property type="match status" value="1"/>
</dbReference>
<comment type="function">
    <text evidence="7">Provides the (R)-glutamate required for cell wall biosynthesis.</text>
</comment>
<feature type="binding site" evidence="7">
    <location>
        <begin position="88"/>
        <end position="89"/>
    </location>
    <ligand>
        <name>substrate</name>
    </ligand>
</feature>
<comment type="caution">
    <text evidence="8">The sequence shown here is derived from an EMBL/GenBank/DDBJ whole genome shotgun (WGS) entry which is preliminary data.</text>
</comment>
<evidence type="ECO:0000256" key="2">
    <source>
        <dbReference type="ARBA" id="ARBA00013090"/>
    </source>
</evidence>
<evidence type="ECO:0000256" key="3">
    <source>
        <dbReference type="ARBA" id="ARBA00022960"/>
    </source>
</evidence>
<dbReference type="AlphaFoldDB" id="A0A2N7L7G4"/>
<dbReference type="InterPro" id="IPR004391">
    <property type="entry name" value="Glu_race"/>
</dbReference>
<dbReference type="SUPFAM" id="SSF53681">
    <property type="entry name" value="Aspartate/glutamate racemase"/>
    <property type="match status" value="2"/>
</dbReference>
<feature type="binding site" evidence="7">
    <location>
        <begin position="23"/>
        <end position="24"/>
    </location>
    <ligand>
        <name>substrate</name>
    </ligand>
</feature>
<dbReference type="GO" id="GO:0008881">
    <property type="term" value="F:glutamate racemase activity"/>
    <property type="evidence" value="ECO:0007669"/>
    <property type="project" value="UniProtKB-UniRule"/>
</dbReference>
<dbReference type="InterPro" id="IPR018187">
    <property type="entry name" value="Asp/Glu_racemase_AS_1"/>
</dbReference>
<dbReference type="InterPro" id="IPR001920">
    <property type="entry name" value="Asp/Glu_race"/>
</dbReference>
<protein>
    <recommendedName>
        <fullName evidence="2 7">Glutamate racemase</fullName>
        <ecNumber evidence="2 7">5.1.1.3</ecNumber>
    </recommendedName>
</protein>
<dbReference type="Proteomes" id="UP000235387">
    <property type="component" value="Unassembled WGS sequence"/>
</dbReference>
<dbReference type="Pfam" id="PF01177">
    <property type="entry name" value="Asp_Glu_race"/>
    <property type="match status" value="1"/>
</dbReference>
<accession>A0A2N7L7G4</accession>
<dbReference type="Gene3D" id="3.40.50.1860">
    <property type="match status" value="2"/>
</dbReference>
<comment type="pathway">
    <text evidence="7">Cell wall biogenesis; peptidoglycan biosynthesis.</text>
</comment>
<evidence type="ECO:0000256" key="4">
    <source>
        <dbReference type="ARBA" id="ARBA00022984"/>
    </source>
</evidence>
<feature type="active site" description="Proton donor/acceptor" evidence="7">
    <location>
        <position position="196"/>
    </location>
</feature>
<feature type="active site" description="Proton donor/acceptor" evidence="7">
    <location>
        <position position="87"/>
    </location>
</feature>
<dbReference type="HAMAP" id="MF_00258">
    <property type="entry name" value="Glu_racemase"/>
    <property type="match status" value="1"/>
</dbReference>
<proteinExistence type="inferred from homology"/>
<keyword evidence="3 7" id="KW-0133">Cell shape</keyword>
<dbReference type="UniPathway" id="UPA00219"/>
<dbReference type="GO" id="GO:0008360">
    <property type="term" value="P:regulation of cell shape"/>
    <property type="evidence" value="ECO:0007669"/>
    <property type="project" value="UniProtKB-KW"/>
</dbReference>
<evidence type="ECO:0000256" key="7">
    <source>
        <dbReference type="HAMAP-Rule" id="MF_00258"/>
    </source>
</evidence>
<feature type="binding site" evidence="7">
    <location>
        <begin position="197"/>
        <end position="198"/>
    </location>
    <ligand>
        <name>substrate</name>
    </ligand>
</feature>
<dbReference type="PROSITE" id="PS00924">
    <property type="entry name" value="ASP_GLU_RACEMASE_2"/>
    <property type="match status" value="1"/>
</dbReference>
<dbReference type="GO" id="GO:0071555">
    <property type="term" value="P:cell wall organization"/>
    <property type="evidence" value="ECO:0007669"/>
    <property type="project" value="UniProtKB-KW"/>
</dbReference>
<keyword evidence="4 7" id="KW-0573">Peptidoglycan synthesis</keyword>
<evidence type="ECO:0000256" key="6">
    <source>
        <dbReference type="ARBA" id="ARBA00023316"/>
    </source>
</evidence>
<evidence type="ECO:0000256" key="1">
    <source>
        <dbReference type="ARBA" id="ARBA00001602"/>
    </source>
</evidence>
<organism evidence="8 9">
    <name type="scientific">Enterovibrio norvegicus</name>
    <dbReference type="NCBI Taxonomy" id="188144"/>
    <lineage>
        <taxon>Bacteria</taxon>
        <taxon>Pseudomonadati</taxon>
        <taxon>Pseudomonadota</taxon>
        <taxon>Gammaproteobacteria</taxon>
        <taxon>Vibrionales</taxon>
        <taxon>Vibrionaceae</taxon>
        <taxon>Enterovibrio</taxon>
    </lineage>
</organism>
<dbReference type="EC" id="5.1.1.3" evidence="2 7"/>
<evidence type="ECO:0000313" key="8">
    <source>
        <dbReference type="EMBL" id="PMN90063.1"/>
    </source>
</evidence>
<dbReference type="RefSeq" id="WP_102391536.1">
    <property type="nucleotide sequence ID" value="NZ_MDAL01000035.1"/>
</dbReference>